<dbReference type="InterPro" id="IPR011650">
    <property type="entry name" value="Peptidase_M20_dimer"/>
</dbReference>
<keyword evidence="2" id="KW-0378">Hydrolase</keyword>
<dbReference type="InterPro" id="IPR050072">
    <property type="entry name" value="Peptidase_M20A"/>
</dbReference>
<dbReference type="EMBL" id="FOIM01000061">
    <property type="protein sequence ID" value="SEU21395.1"/>
    <property type="molecule type" value="Genomic_DNA"/>
</dbReference>
<dbReference type="SUPFAM" id="SSF55031">
    <property type="entry name" value="Bacterial exopeptidase dimerisation domain"/>
    <property type="match status" value="1"/>
</dbReference>
<dbReference type="Proteomes" id="UP000198508">
    <property type="component" value="Unassembled WGS sequence"/>
</dbReference>
<dbReference type="GO" id="GO:0016787">
    <property type="term" value="F:hydrolase activity"/>
    <property type="evidence" value="ECO:0007669"/>
    <property type="project" value="UniProtKB-KW"/>
</dbReference>
<gene>
    <name evidence="4" type="ORF">SAMN05216313_1612</name>
</gene>
<dbReference type="Gene3D" id="3.30.70.360">
    <property type="match status" value="1"/>
</dbReference>
<dbReference type="Pfam" id="PF01546">
    <property type="entry name" value="Peptidase_M20"/>
    <property type="match status" value="1"/>
</dbReference>
<protein>
    <submittedName>
        <fullName evidence="4">Acetylornithine deacetylase/Succinyl-diaminopimelate desuccinylase</fullName>
    </submittedName>
</protein>
<proteinExistence type="predicted"/>
<evidence type="ECO:0000259" key="3">
    <source>
        <dbReference type="Pfam" id="PF07687"/>
    </source>
</evidence>
<dbReference type="GO" id="GO:0046872">
    <property type="term" value="F:metal ion binding"/>
    <property type="evidence" value="ECO:0007669"/>
    <property type="project" value="UniProtKB-KW"/>
</dbReference>
<keyword evidence="1" id="KW-0479">Metal-binding</keyword>
<name>A0A1I0KAR9_9FIRM</name>
<dbReference type="AlphaFoldDB" id="A0A1I0KAR9"/>
<sequence length="401" mass="44107">MLDRHALNYVNGMEQEALELLKELAQIPAPSGKEERRAVFCRDWLAAHGAEGVFIDEALNVVYPVGVEETNPVVVFAAHTDVVFPDEEPLLLAEEDGVIRCPGVGDDTACVTALLTAARYVAEQKIRPQGAGILFVCNSGEEGLGNLKGTRQICKDYEGRIQAFISFDCKLDEFIHRAVGSQRYRLRVRTKGGHSYYAFGEKNAIAELAEIIGRLYEIEVPHGGKTTFNVGMISGGTSVNTIAQEAEALYEFRSDCREDLEIMEKAFCKVMEEAAQREGVQVEYEVVGIRPCAGGGDPERQKMLEHRALWAVYRTLGYFPKPRKASTDCNIPMSLGIPSVCVGSFMGGGAHTRQEYLRADTLKSGLGIALDLVLGYCRDDDGEEVWSLLRPEDEGDSKAEA</sequence>
<evidence type="ECO:0000256" key="1">
    <source>
        <dbReference type="ARBA" id="ARBA00022723"/>
    </source>
</evidence>
<dbReference type="PANTHER" id="PTHR43808:SF17">
    <property type="entry name" value="PEPTIDASE M20"/>
    <property type="match status" value="1"/>
</dbReference>
<dbReference type="PANTHER" id="PTHR43808">
    <property type="entry name" value="ACETYLORNITHINE DEACETYLASE"/>
    <property type="match status" value="1"/>
</dbReference>
<reference evidence="5" key="1">
    <citation type="submission" date="2016-10" db="EMBL/GenBank/DDBJ databases">
        <authorList>
            <person name="Varghese N."/>
            <person name="Submissions S."/>
        </authorList>
    </citation>
    <scope>NUCLEOTIDE SEQUENCE [LARGE SCALE GENOMIC DNA]</scope>
    <source>
        <strain evidence="5">NLAE-zl-G277</strain>
    </source>
</reference>
<dbReference type="InterPro" id="IPR036264">
    <property type="entry name" value="Bact_exopeptidase_dim_dom"/>
</dbReference>
<accession>A0A1I0KAR9</accession>
<organism evidence="4 5">
    <name type="scientific">Enterocloster lavalensis</name>
    <dbReference type="NCBI Taxonomy" id="460384"/>
    <lineage>
        <taxon>Bacteria</taxon>
        <taxon>Bacillati</taxon>
        <taxon>Bacillota</taxon>
        <taxon>Clostridia</taxon>
        <taxon>Lachnospirales</taxon>
        <taxon>Lachnospiraceae</taxon>
        <taxon>Enterocloster</taxon>
    </lineage>
</organism>
<dbReference type="GeneID" id="93279489"/>
<evidence type="ECO:0000313" key="4">
    <source>
        <dbReference type="EMBL" id="SEU21395.1"/>
    </source>
</evidence>
<dbReference type="Pfam" id="PF07687">
    <property type="entry name" value="M20_dimer"/>
    <property type="match status" value="1"/>
</dbReference>
<dbReference type="RefSeq" id="WP_092371876.1">
    <property type="nucleotide sequence ID" value="NZ_DAINWJ010000430.1"/>
</dbReference>
<evidence type="ECO:0000256" key="2">
    <source>
        <dbReference type="ARBA" id="ARBA00022801"/>
    </source>
</evidence>
<dbReference type="STRING" id="460384.SAMN05216313_1612"/>
<dbReference type="SUPFAM" id="SSF53187">
    <property type="entry name" value="Zn-dependent exopeptidases"/>
    <property type="match status" value="1"/>
</dbReference>
<dbReference type="Gene3D" id="3.40.630.10">
    <property type="entry name" value="Zn peptidases"/>
    <property type="match status" value="1"/>
</dbReference>
<feature type="domain" description="Peptidase M20 dimerisation" evidence="3">
    <location>
        <begin position="180"/>
        <end position="275"/>
    </location>
</feature>
<keyword evidence="5" id="KW-1185">Reference proteome</keyword>
<dbReference type="InterPro" id="IPR002933">
    <property type="entry name" value="Peptidase_M20"/>
</dbReference>
<evidence type="ECO:0000313" key="5">
    <source>
        <dbReference type="Proteomes" id="UP000198508"/>
    </source>
</evidence>